<reference evidence="2" key="2">
    <citation type="submission" date="2020-09" db="EMBL/GenBank/DDBJ databases">
        <authorList>
            <person name="Sun Q."/>
            <person name="Zhou Y."/>
        </authorList>
    </citation>
    <scope>NUCLEOTIDE SEQUENCE</scope>
    <source>
        <strain evidence="2">CGMCC 1.16012</strain>
    </source>
</reference>
<dbReference type="EMBL" id="BMKN01000001">
    <property type="protein sequence ID" value="GGE40816.1"/>
    <property type="molecule type" value="Genomic_DNA"/>
</dbReference>
<dbReference type="InterPro" id="IPR005135">
    <property type="entry name" value="Endo/exonuclease/phosphatase"/>
</dbReference>
<organism evidence="2 3">
    <name type="scientific">Actibacterium pelagium</name>
    <dbReference type="NCBI Taxonomy" id="2029103"/>
    <lineage>
        <taxon>Bacteria</taxon>
        <taxon>Pseudomonadati</taxon>
        <taxon>Pseudomonadota</taxon>
        <taxon>Alphaproteobacteria</taxon>
        <taxon>Rhodobacterales</taxon>
        <taxon>Roseobacteraceae</taxon>
        <taxon>Actibacterium</taxon>
    </lineage>
</organism>
<reference evidence="2" key="1">
    <citation type="journal article" date="2014" name="Int. J. Syst. Evol. Microbiol.">
        <title>Complete genome sequence of Corynebacterium casei LMG S-19264T (=DSM 44701T), isolated from a smear-ripened cheese.</title>
        <authorList>
            <consortium name="US DOE Joint Genome Institute (JGI-PGF)"/>
            <person name="Walter F."/>
            <person name="Albersmeier A."/>
            <person name="Kalinowski J."/>
            <person name="Ruckert C."/>
        </authorList>
    </citation>
    <scope>NUCLEOTIDE SEQUENCE</scope>
    <source>
        <strain evidence="2">CGMCC 1.16012</strain>
    </source>
</reference>
<keyword evidence="3" id="KW-1185">Reference proteome</keyword>
<evidence type="ECO:0000313" key="3">
    <source>
        <dbReference type="Proteomes" id="UP000606730"/>
    </source>
</evidence>
<accession>A0A917EIL9</accession>
<dbReference type="Pfam" id="PF03372">
    <property type="entry name" value="Exo_endo_phos"/>
    <property type="match status" value="1"/>
</dbReference>
<dbReference type="InterPro" id="IPR036691">
    <property type="entry name" value="Endo/exonu/phosph_ase_sf"/>
</dbReference>
<dbReference type="RefSeq" id="WP_095596536.1">
    <property type="nucleotide sequence ID" value="NZ_BMKN01000001.1"/>
</dbReference>
<protein>
    <submittedName>
        <fullName evidence="2">Nuclease</fullName>
    </submittedName>
</protein>
<dbReference type="PANTHER" id="PTHR42834">
    <property type="entry name" value="ENDONUCLEASE/EXONUCLEASE/PHOSPHATASE FAMILY PROTEIN (AFU_ORTHOLOGUE AFUA_3G09210)"/>
    <property type="match status" value="1"/>
</dbReference>
<comment type="caution">
    <text evidence="2">The sequence shown here is derived from an EMBL/GenBank/DDBJ whole genome shotgun (WGS) entry which is preliminary data.</text>
</comment>
<evidence type="ECO:0000259" key="1">
    <source>
        <dbReference type="Pfam" id="PF03372"/>
    </source>
</evidence>
<proteinExistence type="predicted"/>
<gene>
    <name evidence="2" type="ORF">GCM10011517_05580</name>
</gene>
<sequence length="358" mass="40584">MARAYFNVASFNVKNLVLPGITYYGRNRYSDGKYDDKLTWLAEQLFRMDADIVCMQEVFHEDALQALIDRYHGLLAARHSAHKARLDQYDNVFFQPNMDGVHTNPQPGLAILSRRDILEQDHVQDLTQNPIELPEDDGFSYSLTKTSRPMQMAKIDLGKGVSGWVFNAHLKSKRPKYPTNDPASDEDNALFFDRSKAVFRSLALRAGEALALRREILAKTEGSTDPTIVVGDLNDEIGAVTTEIVGGEVPWRAWPGDLKAKYWDVELYSAARSHMRRSEHASLHTHIYNGHYGTIDHILVSQELYYRNRDRIGDVHFVQCYNDHLSDDSMQGAPSIGDASDHGQLVVRMSIDDERLTS</sequence>
<dbReference type="PANTHER" id="PTHR42834:SF1">
    <property type="entry name" value="ENDONUCLEASE_EXONUCLEASE_PHOSPHATASE FAMILY PROTEIN (AFU_ORTHOLOGUE AFUA_3G09210)"/>
    <property type="match status" value="1"/>
</dbReference>
<dbReference type="OrthoDB" id="525956at2"/>
<evidence type="ECO:0000313" key="2">
    <source>
        <dbReference type="EMBL" id="GGE40816.1"/>
    </source>
</evidence>
<name>A0A917EIL9_9RHOB</name>
<dbReference type="AlphaFoldDB" id="A0A917EIL9"/>
<dbReference type="SUPFAM" id="SSF56219">
    <property type="entry name" value="DNase I-like"/>
    <property type="match status" value="1"/>
</dbReference>
<dbReference type="Proteomes" id="UP000606730">
    <property type="component" value="Unassembled WGS sequence"/>
</dbReference>
<dbReference type="GO" id="GO:0003824">
    <property type="term" value="F:catalytic activity"/>
    <property type="evidence" value="ECO:0007669"/>
    <property type="project" value="InterPro"/>
</dbReference>
<dbReference type="Gene3D" id="3.60.10.10">
    <property type="entry name" value="Endonuclease/exonuclease/phosphatase"/>
    <property type="match status" value="1"/>
</dbReference>
<feature type="domain" description="Endonuclease/exonuclease/phosphatase" evidence="1">
    <location>
        <begin position="9"/>
        <end position="342"/>
    </location>
</feature>